<evidence type="ECO:0000313" key="5">
    <source>
        <dbReference type="Proteomes" id="UP001247754"/>
    </source>
</evidence>
<feature type="signal peptide" evidence="3">
    <location>
        <begin position="1"/>
        <end position="22"/>
    </location>
</feature>
<dbReference type="EMBL" id="JAVKPH010000005">
    <property type="protein sequence ID" value="MDR5652196.1"/>
    <property type="molecule type" value="Genomic_DNA"/>
</dbReference>
<keyword evidence="5" id="KW-1185">Reference proteome</keyword>
<dbReference type="Proteomes" id="UP001247754">
    <property type="component" value="Unassembled WGS sequence"/>
</dbReference>
<organism evidence="4 5">
    <name type="scientific">Ruixingdingia sedimenti</name>
    <dbReference type="NCBI Taxonomy" id="3073604"/>
    <lineage>
        <taxon>Bacteria</taxon>
        <taxon>Pseudomonadati</taxon>
        <taxon>Pseudomonadota</taxon>
        <taxon>Alphaproteobacteria</taxon>
        <taxon>Rhodobacterales</taxon>
        <taxon>Paracoccaceae</taxon>
        <taxon>Ruixingdingia</taxon>
    </lineage>
</organism>
<protein>
    <submittedName>
        <fullName evidence="4">Ribonuclease T2</fullName>
    </submittedName>
</protein>
<dbReference type="PROSITE" id="PS00530">
    <property type="entry name" value="RNASE_T2_1"/>
    <property type="match status" value="1"/>
</dbReference>
<dbReference type="InterPro" id="IPR033130">
    <property type="entry name" value="RNase_T2_His_AS_2"/>
</dbReference>
<keyword evidence="3" id="KW-0732">Signal</keyword>
<name>A0ABU1F5P8_9RHOB</name>
<dbReference type="InterPro" id="IPR039378">
    <property type="entry name" value="RNase_T2_prok"/>
</dbReference>
<feature type="chain" id="PRO_5045920139" evidence="3">
    <location>
        <begin position="23"/>
        <end position="215"/>
    </location>
</feature>
<evidence type="ECO:0000256" key="1">
    <source>
        <dbReference type="ARBA" id="ARBA00007469"/>
    </source>
</evidence>
<comment type="similarity">
    <text evidence="1 2">Belongs to the RNase T2 family.</text>
</comment>
<evidence type="ECO:0000313" key="4">
    <source>
        <dbReference type="EMBL" id="MDR5652196.1"/>
    </source>
</evidence>
<dbReference type="Gene3D" id="3.90.730.10">
    <property type="entry name" value="Ribonuclease T2-like"/>
    <property type="match status" value="1"/>
</dbReference>
<dbReference type="InterPro" id="IPR036430">
    <property type="entry name" value="RNase_T2-like_sf"/>
</dbReference>
<sequence length="215" mass="23552">MRRLALTLAAVVMTAAAAPAWAEDEGAGDFDYYVLSLSWTPGWCAAEGDARGDDRCDAGAGIGWGLHGLWPQYERGWPSWCRTAERDPTRAETAAMGRFMGSPGLAWHQWKKHGRCSGLSARDYFLASARAMGKVKLPDLFDRLDRTVRLPAAVVEEAFLEANPGLSRDMITVTCAGGAIHEVRVCLTPDLDPRRCGRDVIRDCTLKDAVMQAPR</sequence>
<reference evidence="4 5" key="1">
    <citation type="submission" date="2023-09" db="EMBL/GenBank/DDBJ databases">
        <title>Xinfangfangia sedmenti sp. nov., isolated the sedment.</title>
        <authorList>
            <person name="Xu L."/>
        </authorList>
    </citation>
    <scope>NUCLEOTIDE SEQUENCE [LARGE SCALE GENOMIC DNA]</scope>
    <source>
        <strain evidence="4 5">LG-4</strain>
    </source>
</reference>
<dbReference type="CDD" id="cd01062">
    <property type="entry name" value="RNase_T2_prok"/>
    <property type="match status" value="1"/>
</dbReference>
<comment type="caution">
    <text evidence="4">The sequence shown here is derived from an EMBL/GenBank/DDBJ whole genome shotgun (WGS) entry which is preliminary data.</text>
</comment>
<dbReference type="PROSITE" id="PS00531">
    <property type="entry name" value="RNASE_T2_2"/>
    <property type="match status" value="1"/>
</dbReference>
<gene>
    <name evidence="4" type="ORF">RGD00_06260</name>
</gene>
<evidence type="ECO:0000256" key="3">
    <source>
        <dbReference type="SAM" id="SignalP"/>
    </source>
</evidence>
<dbReference type="InterPro" id="IPR018188">
    <property type="entry name" value="RNase_T2_His_AS_1"/>
</dbReference>
<proteinExistence type="inferred from homology"/>
<dbReference type="PANTHER" id="PTHR11240:SF22">
    <property type="entry name" value="RIBONUCLEASE T2"/>
    <property type="match status" value="1"/>
</dbReference>
<dbReference type="SUPFAM" id="SSF55895">
    <property type="entry name" value="Ribonuclease Rh-like"/>
    <property type="match status" value="1"/>
</dbReference>
<dbReference type="RefSeq" id="WP_310456446.1">
    <property type="nucleotide sequence ID" value="NZ_JAVKPH010000005.1"/>
</dbReference>
<accession>A0ABU1F5P8</accession>
<dbReference type="PANTHER" id="PTHR11240">
    <property type="entry name" value="RIBONUCLEASE T2"/>
    <property type="match status" value="1"/>
</dbReference>
<dbReference type="Pfam" id="PF00445">
    <property type="entry name" value="Ribonuclease_T2"/>
    <property type="match status" value="1"/>
</dbReference>
<dbReference type="InterPro" id="IPR001568">
    <property type="entry name" value="RNase_T2-like"/>
</dbReference>
<evidence type="ECO:0000256" key="2">
    <source>
        <dbReference type="RuleBase" id="RU004328"/>
    </source>
</evidence>